<dbReference type="InterPro" id="IPR005312">
    <property type="entry name" value="DUF1759"/>
</dbReference>
<evidence type="ECO:0000313" key="1">
    <source>
        <dbReference type="Proteomes" id="UP000046395"/>
    </source>
</evidence>
<sequence length="251" mass="28098">MEQLKKSRAGLKGRVTVLKRELLDAIATDKKLSLIEDLERSLNGYMAKAYDVQTKIEQLLADDELTEELESWMRFESELRDLRVQVKEYTSHLVKDIPEEKSKVTVQAENWSGPLLPKWDLPKFGGDILEYTAFWDQFEAGVHSRRDLSDVTKLVYLRSALTGSALKAVEGFSVTNANYGVVVATLKNRFGRPRAIVEGHIKGLLMMGRCGEAVQASELREFHDSINLHVRALAALGCDPCADELSAADCV</sequence>
<organism evidence="1 2">
    <name type="scientific">Trichuris muris</name>
    <name type="common">Mouse whipworm</name>
    <dbReference type="NCBI Taxonomy" id="70415"/>
    <lineage>
        <taxon>Eukaryota</taxon>
        <taxon>Metazoa</taxon>
        <taxon>Ecdysozoa</taxon>
        <taxon>Nematoda</taxon>
        <taxon>Enoplea</taxon>
        <taxon>Dorylaimia</taxon>
        <taxon>Trichinellida</taxon>
        <taxon>Trichuridae</taxon>
        <taxon>Trichuris</taxon>
    </lineage>
</organism>
<proteinExistence type="predicted"/>
<dbReference type="Proteomes" id="UP000046395">
    <property type="component" value="Unassembled WGS sequence"/>
</dbReference>
<dbReference type="Pfam" id="PF03564">
    <property type="entry name" value="DUF1759"/>
    <property type="match status" value="1"/>
</dbReference>
<dbReference type="WBParaSite" id="TMUE_2000008724.1">
    <property type="protein sequence ID" value="TMUE_2000008724.1"/>
    <property type="gene ID" value="WBGene00300378"/>
</dbReference>
<evidence type="ECO:0000313" key="2">
    <source>
        <dbReference type="WBParaSite" id="TMUE_2000008724.1"/>
    </source>
</evidence>
<keyword evidence="1" id="KW-1185">Reference proteome</keyword>
<dbReference type="PANTHER" id="PTHR22954:SF3">
    <property type="entry name" value="PROTEIN CBG08539"/>
    <property type="match status" value="1"/>
</dbReference>
<accession>A0A5S6QNI4</accession>
<protein>
    <submittedName>
        <fullName evidence="2">Uncharacterized protein</fullName>
    </submittedName>
</protein>
<dbReference type="AlphaFoldDB" id="A0A5S6QNI4"/>
<name>A0A5S6QNI4_TRIMR</name>
<dbReference type="PANTHER" id="PTHR22954">
    <property type="entry name" value="RETROVIRAL PROTEASE-RELATED"/>
    <property type="match status" value="1"/>
</dbReference>
<reference evidence="2" key="1">
    <citation type="submission" date="2019-12" db="UniProtKB">
        <authorList>
            <consortium name="WormBaseParasite"/>
        </authorList>
    </citation>
    <scope>IDENTIFICATION</scope>
</reference>